<accession>A0ABQ5FGA6</accession>
<reference evidence="2" key="1">
    <citation type="journal article" date="2022" name="Int. J. Mol. Sci.">
        <title>Draft Genome of Tanacetum Coccineum: Genomic Comparison of Closely Related Tanacetum-Family Plants.</title>
        <authorList>
            <person name="Yamashiro T."/>
            <person name="Shiraishi A."/>
            <person name="Nakayama K."/>
            <person name="Satake H."/>
        </authorList>
    </citation>
    <scope>NUCLEOTIDE SEQUENCE</scope>
</reference>
<dbReference type="PANTHER" id="PTHR36617:SF15">
    <property type="entry name" value="REVERSE TRANSCRIPTASE ZINC-BINDING DOMAIN-CONTAINING PROTEIN"/>
    <property type="match status" value="1"/>
</dbReference>
<comment type="caution">
    <text evidence="2">The sequence shown here is derived from an EMBL/GenBank/DDBJ whole genome shotgun (WGS) entry which is preliminary data.</text>
</comment>
<feature type="domain" description="Reverse transcriptase zinc-binding" evidence="1">
    <location>
        <begin position="224"/>
        <end position="285"/>
    </location>
</feature>
<dbReference type="GO" id="GO:0003964">
    <property type="term" value="F:RNA-directed DNA polymerase activity"/>
    <property type="evidence" value="ECO:0007669"/>
    <property type="project" value="UniProtKB-KW"/>
</dbReference>
<keyword evidence="2" id="KW-0695">RNA-directed DNA polymerase</keyword>
<keyword evidence="2" id="KW-0808">Transferase</keyword>
<evidence type="ECO:0000313" key="2">
    <source>
        <dbReference type="EMBL" id="GJT61995.1"/>
    </source>
</evidence>
<keyword evidence="2" id="KW-0548">Nucleotidyltransferase</keyword>
<dbReference type="EMBL" id="BQNB010017335">
    <property type="protein sequence ID" value="GJT61995.1"/>
    <property type="molecule type" value="Genomic_DNA"/>
</dbReference>
<dbReference type="Proteomes" id="UP001151760">
    <property type="component" value="Unassembled WGS sequence"/>
</dbReference>
<proteinExistence type="predicted"/>
<evidence type="ECO:0000259" key="1">
    <source>
        <dbReference type="Pfam" id="PF13966"/>
    </source>
</evidence>
<keyword evidence="3" id="KW-1185">Reference proteome</keyword>
<name>A0ABQ5FGA6_9ASTR</name>
<dbReference type="Pfam" id="PF13966">
    <property type="entry name" value="zf-RVT"/>
    <property type="match status" value="1"/>
</dbReference>
<evidence type="ECO:0000313" key="3">
    <source>
        <dbReference type="Proteomes" id="UP001151760"/>
    </source>
</evidence>
<dbReference type="InterPro" id="IPR026960">
    <property type="entry name" value="RVT-Znf"/>
</dbReference>
<sequence length="389" mass="45430">MESIRRNFFNGIREGERKIAWVKWSKVLASKNNGGLGVSSFFALNRGLLIKWMWRFLTRDNSLWARFIQASHGSNTQNISASYPSLWSSIIKELNILKSQGLYFFSHCKIRVDNGRNTSFWKDLWIGNSRLCLAFPRLYALENNKDCTVAVKMNDPFVSSLRRDVRGGVEFTQLSQLLVLLDTVVLSNMDDRWVWDLNGEGSFHVKDARILLDDNFLPKAVSPTRWVKSIPIKLNIFAWKVSLNRLPTRINLVRRGVSASPISCSICHAGLEDLDHLLFCCSMAIDVTRSICKWWNLVWVPFDSYLSWLSWFNSIRMPSNSKMVLEGVFYTAWWSIWTYRNQLLFADSHPRKEVIYDNIVRCSFLWCTARRKHSVRWDSWLQHPYLIPL</sequence>
<gene>
    <name evidence="2" type="ORF">Tco_1005528</name>
</gene>
<dbReference type="PANTHER" id="PTHR36617">
    <property type="entry name" value="PROTEIN, PUTATIVE-RELATED"/>
    <property type="match status" value="1"/>
</dbReference>
<organism evidence="2 3">
    <name type="scientific">Tanacetum coccineum</name>
    <dbReference type="NCBI Taxonomy" id="301880"/>
    <lineage>
        <taxon>Eukaryota</taxon>
        <taxon>Viridiplantae</taxon>
        <taxon>Streptophyta</taxon>
        <taxon>Embryophyta</taxon>
        <taxon>Tracheophyta</taxon>
        <taxon>Spermatophyta</taxon>
        <taxon>Magnoliopsida</taxon>
        <taxon>eudicotyledons</taxon>
        <taxon>Gunneridae</taxon>
        <taxon>Pentapetalae</taxon>
        <taxon>asterids</taxon>
        <taxon>campanulids</taxon>
        <taxon>Asterales</taxon>
        <taxon>Asteraceae</taxon>
        <taxon>Asteroideae</taxon>
        <taxon>Anthemideae</taxon>
        <taxon>Anthemidinae</taxon>
        <taxon>Tanacetum</taxon>
    </lineage>
</organism>
<reference evidence="2" key="2">
    <citation type="submission" date="2022-01" db="EMBL/GenBank/DDBJ databases">
        <authorList>
            <person name="Yamashiro T."/>
            <person name="Shiraishi A."/>
            <person name="Satake H."/>
            <person name="Nakayama K."/>
        </authorList>
    </citation>
    <scope>NUCLEOTIDE SEQUENCE</scope>
</reference>
<protein>
    <submittedName>
        <fullName evidence="2">RNA-directed DNA polymerase, eukaryota, reverse transcriptase zinc-binding domain protein</fullName>
    </submittedName>
</protein>